<protein>
    <submittedName>
        <fullName evidence="1">Uncharacterized protein</fullName>
    </submittedName>
</protein>
<dbReference type="AlphaFoldDB" id="A0A2T0K209"/>
<dbReference type="EMBL" id="PVMZ01000018">
    <property type="protein sequence ID" value="PRX16856.1"/>
    <property type="molecule type" value="Genomic_DNA"/>
</dbReference>
<dbReference type="Proteomes" id="UP000239415">
    <property type="component" value="Unassembled WGS sequence"/>
</dbReference>
<accession>A0A2T0K209</accession>
<evidence type="ECO:0000313" key="1">
    <source>
        <dbReference type="EMBL" id="PRX16856.1"/>
    </source>
</evidence>
<keyword evidence="2" id="KW-1185">Reference proteome</keyword>
<evidence type="ECO:0000313" key="2">
    <source>
        <dbReference type="Proteomes" id="UP000239415"/>
    </source>
</evidence>
<proteinExistence type="predicted"/>
<name>A0A2T0K209_9ACTN</name>
<organism evidence="1 2">
    <name type="scientific">Actinoplanes italicus</name>
    <dbReference type="NCBI Taxonomy" id="113567"/>
    <lineage>
        <taxon>Bacteria</taxon>
        <taxon>Bacillati</taxon>
        <taxon>Actinomycetota</taxon>
        <taxon>Actinomycetes</taxon>
        <taxon>Micromonosporales</taxon>
        <taxon>Micromonosporaceae</taxon>
        <taxon>Actinoplanes</taxon>
    </lineage>
</organism>
<gene>
    <name evidence="1" type="ORF">CLV67_118187</name>
</gene>
<reference evidence="1 2" key="1">
    <citation type="submission" date="2018-03" db="EMBL/GenBank/DDBJ databases">
        <title>Genomic Encyclopedia of Archaeal and Bacterial Type Strains, Phase II (KMG-II): from individual species to whole genera.</title>
        <authorList>
            <person name="Goeker M."/>
        </authorList>
    </citation>
    <scope>NUCLEOTIDE SEQUENCE [LARGE SCALE GENOMIC DNA]</scope>
    <source>
        <strain evidence="1 2">DSM 43146</strain>
    </source>
</reference>
<comment type="caution">
    <text evidence="1">The sequence shown here is derived from an EMBL/GenBank/DDBJ whole genome shotgun (WGS) entry which is preliminary data.</text>
</comment>
<sequence>MTRARELKPSIPLAADGIPIRHELELDCVSDRPEHEVAAAREDVLGRQDHLFEPHLMTIDGAGRLTSGAENQGGFRLATLPDGDDPPVWIVWGHDEEVRSALPLSRFLLATLL</sequence>
<dbReference type="OrthoDB" id="3526086at2"/>
<dbReference type="RefSeq" id="WP_106326498.1">
    <property type="nucleotide sequence ID" value="NZ_BOMO01000063.1"/>
</dbReference>